<dbReference type="EMBL" id="JBHMFE010000041">
    <property type="protein sequence ID" value="MFB9110497.1"/>
    <property type="molecule type" value="Genomic_DNA"/>
</dbReference>
<organism evidence="2 3">
    <name type="scientific">Flavobacterium gyeonganense</name>
    <dbReference type="NCBI Taxonomy" id="1310418"/>
    <lineage>
        <taxon>Bacteria</taxon>
        <taxon>Pseudomonadati</taxon>
        <taxon>Bacteroidota</taxon>
        <taxon>Flavobacteriia</taxon>
        <taxon>Flavobacteriales</taxon>
        <taxon>Flavobacteriaceae</taxon>
        <taxon>Flavobacterium</taxon>
    </lineage>
</organism>
<reference evidence="2 3" key="1">
    <citation type="submission" date="2024-09" db="EMBL/GenBank/DDBJ databases">
        <authorList>
            <person name="Sun Q."/>
            <person name="Mori K."/>
        </authorList>
    </citation>
    <scope>NUCLEOTIDE SEQUENCE [LARGE SCALE GENOMIC DNA]</scope>
    <source>
        <strain evidence="2 3">CECT 8365</strain>
    </source>
</reference>
<evidence type="ECO:0000256" key="1">
    <source>
        <dbReference type="SAM" id="Phobius"/>
    </source>
</evidence>
<name>A0ABV5HF10_9FLAO</name>
<keyword evidence="1" id="KW-0812">Transmembrane</keyword>
<dbReference type="RefSeq" id="WP_278010107.1">
    <property type="nucleotide sequence ID" value="NZ_CP121112.1"/>
</dbReference>
<protein>
    <recommendedName>
        <fullName evidence="4">YceI-like domain-containing protein</fullName>
    </recommendedName>
</protein>
<evidence type="ECO:0008006" key="4">
    <source>
        <dbReference type="Google" id="ProtNLM"/>
    </source>
</evidence>
<proteinExistence type="predicted"/>
<sequence>MGKKKQSIWGYVIGGLTLMGLMLGIITDGFQAWDFFTTEKKIENPAIIDFRLEPIVVDISDSDFDYKSVQTELNIESTNGTYYILDSLRILNFTVTDSTFFVKNFEIKSKIKNIDLDKRIMDIKNPSQTGRIMIENDFILDGQSLGDIIMSHSEKEIAQYTIRIPYIFNNNVKLKDISIPLIVKSN</sequence>
<feature type="transmembrane region" description="Helical" evidence="1">
    <location>
        <begin position="7"/>
        <end position="26"/>
    </location>
</feature>
<evidence type="ECO:0000313" key="3">
    <source>
        <dbReference type="Proteomes" id="UP001589562"/>
    </source>
</evidence>
<comment type="caution">
    <text evidence="2">The sequence shown here is derived from an EMBL/GenBank/DDBJ whole genome shotgun (WGS) entry which is preliminary data.</text>
</comment>
<accession>A0ABV5HF10</accession>
<keyword evidence="1" id="KW-0472">Membrane</keyword>
<keyword evidence="3" id="KW-1185">Reference proteome</keyword>
<keyword evidence="1" id="KW-1133">Transmembrane helix</keyword>
<dbReference type="Proteomes" id="UP001589562">
    <property type="component" value="Unassembled WGS sequence"/>
</dbReference>
<evidence type="ECO:0000313" key="2">
    <source>
        <dbReference type="EMBL" id="MFB9110497.1"/>
    </source>
</evidence>
<gene>
    <name evidence="2" type="ORF">ACFFVK_18090</name>
</gene>